<evidence type="ECO:0000256" key="1">
    <source>
        <dbReference type="SAM" id="Coils"/>
    </source>
</evidence>
<gene>
    <name evidence="4" type="ORF">LEP1GSC047_0637</name>
</gene>
<keyword evidence="1" id="KW-0175">Coiled coil</keyword>
<dbReference type="Proteomes" id="UP000018719">
    <property type="component" value="Unassembled WGS sequence"/>
</dbReference>
<name>V6HFZ4_9LEPT</name>
<reference evidence="4 5" key="1">
    <citation type="submission" date="2013-05" db="EMBL/GenBank/DDBJ databases">
        <authorList>
            <person name="Harkins D.M."/>
            <person name="Durkin A.S."/>
            <person name="Brinkac L.M."/>
            <person name="Haft D.H."/>
            <person name="Selengut J.D."/>
            <person name="Sanka R."/>
            <person name="DePew J."/>
            <person name="Purushe J."/>
            <person name="Hartskeerl R.A."/>
            <person name="Ahmed A."/>
            <person name="van der Linden H."/>
            <person name="Goris M.G.A."/>
            <person name="Vinetz J.M."/>
            <person name="Sutton G.G."/>
            <person name="Nierman W.C."/>
            <person name="Fouts D.E."/>
        </authorList>
    </citation>
    <scope>NUCLEOTIDE SEQUENCE [LARGE SCALE GENOMIC DNA]</scope>
    <source>
        <strain evidence="4 5">10</strain>
    </source>
</reference>
<dbReference type="Gene3D" id="1.10.30.50">
    <property type="match status" value="1"/>
</dbReference>
<dbReference type="Pfam" id="PF13395">
    <property type="entry name" value="HNH_4"/>
    <property type="match status" value="1"/>
</dbReference>
<protein>
    <submittedName>
        <fullName evidence="4">HNH endonuclease</fullName>
    </submittedName>
</protein>
<comment type="caution">
    <text evidence="4">The sequence shown here is derived from an EMBL/GenBank/DDBJ whole genome shotgun (WGS) entry which is preliminary data.</text>
</comment>
<evidence type="ECO:0000313" key="4">
    <source>
        <dbReference type="EMBL" id="EQA38858.1"/>
    </source>
</evidence>
<feature type="domain" description="HNH nuclease" evidence="2">
    <location>
        <begin position="368"/>
        <end position="417"/>
    </location>
</feature>
<keyword evidence="4" id="KW-0540">Nuclease</keyword>
<dbReference type="Pfam" id="PF21069">
    <property type="entry name" value="Csx12"/>
    <property type="match status" value="1"/>
</dbReference>
<evidence type="ECO:0000259" key="2">
    <source>
        <dbReference type="Pfam" id="PF13395"/>
    </source>
</evidence>
<organism evidence="4 5">
    <name type="scientific">Leptospira inadai serovar Lyme str. 10</name>
    <dbReference type="NCBI Taxonomy" id="1049790"/>
    <lineage>
        <taxon>Bacteria</taxon>
        <taxon>Pseudomonadati</taxon>
        <taxon>Spirochaetota</taxon>
        <taxon>Spirochaetia</taxon>
        <taxon>Leptospirales</taxon>
        <taxon>Leptospiraceae</taxon>
        <taxon>Leptospira</taxon>
    </lineage>
</organism>
<dbReference type="STRING" id="1049790.LEP1GSC047_0637"/>
<evidence type="ECO:0000259" key="3">
    <source>
        <dbReference type="Pfam" id="PF21069"/>
    </source>
</evidence>
<dbReference type="GO" id="GO:0004519">
    <property type="term" value="F:endonuclease activity"/>
    <property type="evidence" value="ECO:0007669"/>
    <property type="project" value="UniProtKB-KW"/>
</dbReference>
<keyword evidence="4" id="KW-0255">Endonuclease</keyword>
<dbReference type="AlphaFoldDB" id="V6HFZ4"/>
<evidence type="ECO:0000313" key="5">
    <source>
        <dbReference type="Proteomes" id="UP000018719"/>
    </source>
</evidence>
<dbReference type="EMBL" id="AHMM02000004">
    <property type="protein sequence ID" value="EQA38858.1"/>
    <property type="molecule type" value="Genomic_DNA"/>
</dbReference>
<feature type="coiled-coil region" evidence="1">
    <location>
        <begin position="328"/>
        <end position="366"/>
    </location>
</feature>
<dbReference type="InterPro" id="IPR003615">
    <property type="entry name" value="HNH_nuc"/>
</dbReference>
<accession>V6HFZ4</accession>
<dbReference type="InterPro" id="IPR049465">
    <property type="entry name" value="Cas9_lobe"/>
</dbReference>
<sequence length="1052" mass="121279">MDPWSLRLQGKAKKEIKTTESLSKTDLQKASDAYEKIKEILSESDTDQFIKLANRYYLEVADIKKGMWLPTAPERKHKEIPKSIAHEENQDISLFHKCNTKTGSKKKNLSSLVGNVLNVKFSQDAFQNFLILWTEKFDGRSSLNSLAKSIEEIRSIQNEFVVEYSILLKKIKKGEIDKKNDVYKVYQNTIKSSERLEQVLKERLGFQNVSKSYFNNPYSIAQLYNLISVDRSGFSKVCRSCQEENHWRSTLIDTDRGPQAQASKQVSDTGRPFDGQLAMLLDRIAFEIVKLKRIEIERLLSNKNSSKIEVVEIPLLIEENSFNFRYELAELKKLSKKKKDQLKKSVEEFDTKLNSKQERIKAASRELCPYTGKKISKGEIDHILPRSWTQKQFGTALNAEANLIYASREGNQSKGNREYGLNDLDEKYLNIIFGTKEVDSIQRNISDTIDRLDIERGTTRIVFDRLAPNERDCLRHALFIKSLRPKVFELLSGQLKARVNGTQLYLAKRIRSLLLKNQDFITKSLIIKVPSFSFYEPRTVDLPYMRKELAEKFPNLGKQNPQPTGSHIIDAAMVMAYAVETDSGNLSFGSKDKSEGFDSESLSRFLPSNIQFLSIKSKDKTDSKYPYKKPLFKDGVFGERFLPILIAEKGLRVGYTLENSLEVNSENPEEFFNVLKPYLLFKRKPIESNYQTLVAFAQKDKRGYIVLPVNKPKALESISQRKSDPHTSILKNILYTVSRESIPSLIFDKNTLIPEIKSNKVNWGDKLEKKFRIKIEIKLYGKKIADGFIRYPGKTEWEKLLLTEPLKGLVKNKTLTPKWFDSLENLAGLDDHFKDTSNPEAKHKRKSNHYALPVPKGPSGGFRIRRNSFDGYKVYQLYSVDGNSFHAFKIENGWTGKTLLLDIYQNSGNLHSLDYDYENTDISQTALFSKFYKIEFSKEETQKINSKGIKSLYVAPGSSSRQYIRVIFDKQTFSKFIKFQSKFWEFDLITPLPKDKAKDLIESILKIFPEDLRPKKPRNDIHIQNISHDSVQVEYIADGKTQGFGQYFINQN</sequence>
<feature type="domain" description="CRISPR-associated endonuclease Cas9 alpha-helical lobe" evidence="3">
    <location>
        <begin position="20"/>
        <end position="249"/>
    </location>
</feature>
<proteinExistence type="predicted"/>
<keyword evidence="4" id="KW-0378">Hydrolase</keyword>